<keyword evidence="2" id="KW-1185">Reference proteome</keyword>
<sequence>MPERRRRGQDPVDAAEAHCLSGNVAFHRRDWPAAIRCYTAAIRVRSSAGLPSDRRLMSNRSAAWLARAEDVVQVAGGEDVDDHPPGGVGVAACLAHAARDAARCVKVDPAWPKGWFRLHSVFLAAGNEAEAAEALHRGLANCPPDEDLRRALERLERGMVVARAKPAVTSSLAAAESCKAPVDRTCVVESGCSVVSRSSSSDDALSGSLTSPAEQLRDVGRVRFLAEDWDGAIEAFTEAVAVAARARLPADADALSARSAAYLRKGLDAADDVVKGGIHCAMAAACLDRATSDAKTCVAVKPDWADGWLRLGAAYAARELSDLAAETYHRGLASCPDNIDLKRAHEVAVQCLKGEQTAKGRTEWTRQPDEDGHATEADTEASPLGQSTVKPLPTTPHQQLYEDQDDLPRANESQMPRTMSTTSSPLTQSSPASSLGGLDPGEDHEDEASESCSDAARSHASDSFSSGWFGRRRSSARVRARHDRTVPAPAPLAGFAPGEDDGTSAASDDSGHRPAVERRPVDTSMYDVLGVTHNASPAAIRRAYYVAAKQVHPDRNLNDPEATAKFQELAEAYQILSDPDSRAQYDAHGTVDGEGVLTTDPATLFTVVFGGDQFKAYTGELQVTAQAANADADGNPPDEATLTRIQTERVEALANQLTELIQPWVDGDHDTFRAWADAEASRLVEVNFGAAMLHTIGYVYVHTAAMALDGRLPRLLTAGRYTSHRQAAQRRAHRAAERLLESQAKMRSRLAAARANGTPLSEEEARAASLAMTETAIAMFWKLTVTDVHDTLDAAARRVLEGVDLPADAEMQVAGEAALADPWASGSDRRPQGGAARRSRGAASVHDGPADRPADQSAPRPWAERSANAPSEAARRRFSSGATDAGCRPFPAAATRADAPGCGPRGMPGRTAGRSIKGLLRGKSGLPNGVAATTRAEVLVERARAVRLLGKVFMNPQ</sequence>
<accession>A0ACC3BKH5</accession>
<evidence type="ECO:0000313" key="1">
    <source>
        <dbReference type="EMBL" id="KAK1858108.1"/>
    </source>
</evidence>
<organism evidence="1 2">
    <name type="scientific">Pyropia yezoensis</name>
    <name type="common">Susabi-nori</name>
    <name type="synonym">Porphyra yezoensis</name>
    <dbReference type="NCBI Taxonomy" id="2788"/>
    <lineage>
        <taxon>Eukaryota</taxon>
        <taxon>Rhodophyta</taxon>
        <taxon>Bangiophyceae</taxon>
        <taxon>Bangiales</taxon>
        <taxon>Bangiaceae</taxon>
        <taxon>Pyropia</taxon>
    </lineage>
</organism>
<dbReference type="EMBL" id="CM020618">
    <property type="protein sequence ID" value="KAK1858108.1"/>
    <property type="molecule type" value="Genomic_DNA"/>
</dbReference>
<reference evidence="1" key="1">
    <citation type="submission" date="2019-11" db="EMBL/GenBank/DDBJ databases">
        <title>Nori genome reveals adaptations in red seaweeds to the harsh intertidal environment.</title>
        <authorList>
            <person name="Wang D."/>
            <person name="Mao Y."/>
        </authorList>
    </citation>
    <scope>NUCLEOTIDE SEQUENCE</scope>
    <source>
        <tissue evidence="1">Gametophyte</tissue>
    </source>
</reference>
<evidence type="ECO:0000313" key="2">
    <source>
        <dbReference type="Proteomes" id="UP000798662"/>
    </source>
</evidence>
<gene>
    <name evidence="1" type="ORF">I4F81_000721</name>
</gene>
<dbReference type="Proteomes" id="UP000798662">
    <property type="component" value="Chromosome 1"/>
</dbReference>
<proteinExistence type="predicted"/>
<name>A0ACC3BKH5_PYRYE</name>
<comment type="caution">
    <text evidence="1">The sequence shown here is derived from an EMBL/GenBank/DDBJ whole genome shotgun (WGS) entry which is preliminary data.</text>
</comment>
<protein>
    <submittedName>
        <fullName evidence="1">Uncharacterized protein</fullName>
    </submittedName>
</protein>